<evidence type="ECO:0000256" key="15">
    <source>
        <dbReference type="SAM" id="Phobius"/>
    </source>
</evidence>
<dbReference type="AlphaFoldDB" id="A0A0L0NT47"/>
<feature type="transmembrane region" description="Helical" evidence="15">
    <location>
        <begin position="224"/>
        <end position="244"/>
    </location>
</feature>
<organism evidence="17 18">
    <name type="scientific">Candidozyma auris</name>
    <name type="common">Yeast</name>
    <name type="synonym">Candida auris</name>
    <dbReference type="NCBI Taxonomy" id="498019"/>
    <lineage>
        <taxon>Eukaryota</taxon>
        <taxon>Fungi</taxon>
        <taxon>Dikarya</taxon>
        <taxon>Ascomycota</taxon>
        <taxon>Saccharomycotina</taxon>
        <taxon>Pichiomycetes</taxon>
        <taxon>Metschnikowiaceae</taxon>
        <taxon>Candidozyma</taxon>
    </lineage>
</organism>
<dbReference type="GO" id="GO:0006826">
    <property type="term" value="P:iron ion transport"/>
    <property type="evidence" value="ECO:0007669"/>
    <property type="project" value="TreeGrafter"/>
</dbReference>
<evidence type="ECO:0000256" key="7">
    <source>
        <dbReference type="ARBA" id="ARBA00022692"/>
    </source>
</evidence>
<feature type="transmembrane region" description="Helical" evidence="15">
    <location>
        <begin position="37"/>
        <end position="62"/>
    </location>
</feature>
<dbReference type="EC" id="1.16.1.9" evidence="3"/>
<dbReference type="PANTHER" id="PTHR32361">
    <property type="entry name" value="FERRIC/CUPRIC REDUCTASE TRANSMEMBRANE COMPONENT"/>
    <property type="match status" value="1"/>
</dbReference>
<keyword evidence="4" id="KW-0813">Transport</keyword>
<dbReference type="InterPro" id="IPR039261">
    <property type="entry name" value="FNR_nucleotide-bd"/>
</dbReference>
<dbReference type="VEuPathDB" id="FungiDB:QG37_05705"/>
<dbReference type="GO" id="GO:0015677">
    <property type="term" value="P:copper ion import"/>
    <property type="evidence" value="ECO:0007669"/>
    <property type="project" value="TreeGrafter"/>
</dbReference>
<dbReference type="InterPro" id="IPR051410">
    <property type="entry name" value="Ferric/Cupric_Reductase"/>
</dbReference>
<dbReference type="PANTHER" id="PTHR32361:SF23">
    <property type="entry name" value="FERRIC-CHELATE REDUCTASE"/>
    <property type="match status" value="1"/>
</dbReference>
<dbReference type="Pfam" id="PF01794">
    <property type="entry name" value="Ferric_reduct"/>
    <property type="match status" value="1"/>
</dbReference>
<dbReference type="Pfam" id="PF08022">
    <property type="entry name" value="FAD_binding_8"/>
    <property type="match status" value="1"/>
</dbReference>
<evidence type="ECO:0000256" key="14">
    <source>
        <dbReference type="ARBA" id="ARBA00048483"/>
    </source>
</evidence>
<dbReference type="InterPro" id="IPR017938">
    <property type="entry name" value="Riboflavin_synthase-like_b-brl"/>
</dbReference>
<evidence type="ECO:0000256" key="12">
    <source>
        <dbReference type="ARBA" id="ARBA00023065"/>
    </source>
</evidence>
<evidence type="ECO:0000256" key="3">
    <source>
        <dbReference type="ARBA" id="ARBA00012668"/>
    </source>
</evidence>
<feature type="transmembrane region" description="Helical" evidence="15">
    <location>
        <begin position="146"/>
        <end position="164"/>
    </location>
</feature>
<dbReference type="SFLD" id="SFLDS00052">
    <property type="entry name" value="Ferric_Reductase_Domain"/>
    <property type="match status" value="1"/>
</dbReference>
<reference evidence="18" key="1">
    <citation type="journal article" date="2015" name="BMC Genomics">
        <title>Draft genome of a commonly misdiagnosed multidrug resistant pathogen Candida auris.</title>
        <authorList>
            <person name="Chatterjee S."/>
            <person name="Alampalli S.V."/>
            <person name="Nageshan R.K."/>
            <person name="Chettiar S.T."/>
            <person name="Joshi S."/>
            <person name="Tatu U.S."/>
        </authorList>
    </citation>
    <scope>NUCLEOTIDE SEQUENCE [LARGE SCALE GENOMIC DNA]</scope>
    <source>
        <strain evidence="18">6684</strain>
    </source>
</reference>
<dbReference type="SFLD" id="SFLDG01168">
    <property type="entry name" value="Ferric_reductase_subgroup_(FRE"/>
    <property type="match status" value="1"/>
</dbReference>
<dbReference type="GO" id="GO:0006879">
    <property type="term" value="P:intracellular iron ion homeostasis"/>
    <property type="evidence" value="ECO:0007669"/>
    <property type="project" value="TreeGrafter"/>
</dbReference>
<keyword evidence="5" id="KW-1003">Cell membrane</keyword>
<evidence type="ECO:0000256" key="4">
    <source>
        <dbReference type="ARBA" id="ARBA00022448"/>
    </source>
</evidence>
<dbReference type="PROSITE" id="PS51384">
    <property type="entry name" value="FAD_FR"/>
    <property type="match status" value="1"/>
</dbReference>
<dbReference type="InterPro" id="IPR017927">
    <property type="entry name" value="FAD-bd_FR_type"/>
</dbReference>
<feature type="transmembrane region" description="Helical" evidence="15">
    <location>
        <begin position="114"/>
        <end position="134"/>
    </location>
</feature>
<feature type="transmembrane region" description="Helical" evidence="15">
    <location>
        <begin position="256"/>
        <end position="275"/>
    </location>
</feature>
<dbReference type="VEuPathDB" id="FungiDB:CJI97_000015"/>
<evidence type="ECO:0000256" key="2">
    <source>
        <dbReference type="ARBA" id="ARBA00006278"/>
    </source>
</evidence>
<dbReference type="Gene3D" id="3.40.50.80">
    <property type="entry name" value="Nucleotide-binding domain of ferredoxin-NADP reductase (FNR) module"/>
    <property type="match status" value="1"/>
</dbReference>
<keyword evidence="13 15" id="KW-0472">Membrane</keyword>
<evidence type="ECO:0000256" key="10">
    <source>
        <dbReference type="ARBA" id="ARBA00022989"/>
    </source>
</evidence>
<dbReference type="Gene3D" id="2.40.30.10">
    <property type="entry name" value="Translation factors"/>
    <property type="match status" value="1"/>
</dbReference>
<comment type="similarity">
    <text evidence="2">Belongs to the ferric reductase (FRE) family.</text>
</comment>
<dbReference type="Pfam" id="PF08030">
    <property type="entry name" value="NAD_binding_6"/>
    <property type="match status" value="1"/>
</dbReference>
<evidence type="ECO:0000313" key="18">
    <source>
        <dbReference type="Proteomes" id="UP000037122"/>
    </source>
</evidence>
<comment type="catalytic activity">
    <reaction evidence="14">
        <text>2 a Fe(II)-siderophore + NADP(+) + H(+) = 2 a Fe(III)-siderophore + NADPH</text>
        <dbReference type="Rhea" id="RHEA:28795"/>
        <dbReference type="Rhea" id="RHEA-COMP:11342"/>
        <dbReference type="Rhea" id="RHEA-COMP:11344"/>
        <dbReference type="ChEBI" id="CHEBI:15378"/>
        <dbReference type="ChEBI" id="CHEBI:29033"/>
        <dbReference type="ChEBI" id="CHEBI:29034"/>
        <dbReference type="ChEBI" id="CHEBI:57783"/>
        <dbReference type="ChEBI" id="CHEBI:58349"/>
        <dbReference type="EC" id="1.16.1.9"/>
    </reaction>
</comment>
<proteinExistence type="inferred from homology"/>
<dbReference type="VEuPathDB" id="FungiDB:CJJ09_001969"/>
<dbReference type="VEuPathDB" id="FungiDB:CJJ07_003169"/>
<keyword evidence="9" id="KW-0249">Electron transport</keyword>
<dbReference type="InterPro" id="IPR013112">
    <property type="entry name" value="FAD-bd_8"/>
</dbReference>
<evidence type="ECO:0000256" key="9">
    <source>
        <dbReference type="ARBA" id="ARBA00022982"/>
    </source>
</evidence>
<evidence type="ECO:0000256" key="6">
    <source>
        <dbReference type="ARBA" id="ARBA00022630"/>
    </source>
</evidence>
<evidence type="ECO:0000256" key="13">
    <source>
        <dbReference type="ARBA" id="ARBA00023136"/>
    </source>
</evidence>
<evidence type="ECO:0000256" key="5">
    <source>
        <dbReference type="ARBA" id="ARBA00022475"/>
    </source>
</evidence>
<dbReference type="GO" id="GO:0052851">
    <property type="term" value="F:ferric-chelate reductase (NADPH) activity"/>
    <property type="evidence" value="ECO:0007669"/>
    <property type="project" value="UniProtKB-EC"/>
</dbReference>
<comment type="subcellular location">
    <subcellularLocation>
        <location evidence="1">Cell membrane</location>
        <topology evidence="1">Multi-pass membrane protein</topology>
    </subcellularLocation>
</comment>
<evidence type="ECO:0000256" key="11">
    <source>
        <dbReference type="ARBA" id="ARBA00023002"/>
    </source>
</evidence>
<dbReference type="VEuPathDB" id="FungiDB:CJI96_0001445"/>
<evidence type="ECO:0000256" key="8">
    <source>
        <dbReference type="ARBA" id="ARBA00022827"/>
    </source>
</evidence>
<feature type="transmembrane region" description="Helical" evidence="15">
    <location>
        <begin position="184"/>
        <end position="204"/>
    </location>
</feature>
<dbReference type="GO" id="GO:0005886">
    <property type="term" value="C:plasma membrane"/>
    <property type="evidence" value="ECO:0007669"/>
    <property type="project" value="UniProtKB-SubCell"/>
</dbReference>
<dbReference type="VEuPathDB" id="FungiDB:B9J08_000008"/>
<keyword evidence="12" id="KW-0406">Ion transport</keyword>
<comment type="caution">
    <text evidence="17">The sequence shown here is derived from an EMBL/GenBank/DDBJ whole genome shotgun (WGS) entry which is preliminary data.</text>
</comment>
<dbReference type="Proteomes" id="UP000037122">
    <property type="component" value="Unassembled WGS sequence"/>
</dbReference>
<keyword evidence="8" id="KW-0274">FAD</keyword>
<keyword evidence="10 15" id="KW-1133">Transmembrane helix</keyword>
<keyword evidence="7 15" id="KW-0812">Transmembrane</keyword>
<keyword evidence="11" id="KW-0560">Oxidoreductase</keyword>
<name>A0A0L0NT47_CANAR</name>
<gene>
    <name evidence="17" type="ORF">QG37_05705</name>
</gene>
<dbReference type="EMBL" id="LGST01000041">
    <property type="protein sequence ID" value="KND97331.1"/>
    <property type="molecule type" value="Genomic_DNA"/>
</dbReference>
<evidence type="ECO:0000256" key="1">
    <source>
        <dbReference type="ARBA" id="ARBA00004651"/>
    </source>
</evidence>
<feature type="domain" description="FAD-binding FR-type" evidence="16">
    <location>
        <begin position="309"/>
        <end position="411"/>
    </location>
</feature>
<protein>
    <recommendedName>
        <fullName evidence="3">ferric-chelate reductase (NADPH)</fullName>
        <ecNumber evidence="3">1.16.1.9</ecNumber>
    </recommendedName>
</protein>
<dbReference type="InterPro" id="IPR013130">
    <property type="entry name" value="Fe3_Rdtase_TM_dom"/>
</dbReference>
<dbReference type="SUPFAM" id="SSF52343">
    <property type="entry name" value="Ferredoxin reductase-like, C-terminal NADP-linked domain"/>
    <property type="match status" value="1"/>
</dbReference>
<sequence>MGVTYMGLDCLADKKDPLYQHFHTVSQEKVPWTHQPWYGLVTVYFAVATIFVAMVKCFWYMWKDHRYIVSERKLPSILTSFVNVTTAYCRLFGYQQVPELFVRYLSLPTSLGSLIYLIIASGYLLCFCLVPHFWYRQCRGFGSPPLAVRAGIMSTALTPFLLLLSGKVNFITTLTGISYEKLNWLHQFVGVAALVLALIHTIPFIYQPLQEGGVENLAKVNKDYLYVTGWPATVFIILLCALFKKQVREKMYELSFHLHWIMGLGYVAALGVHVYDQLDQQHYIWATAAIWAAQWVCRVVLKTFCRPGSGFFRLREAEIRRLGENVFEVSIDSIKGFSWRPGQHCFIRFVNRRILDSHPFSIATVKEDDKLRFIIVPKEGLTRELYAELEREVAVTKRVLLDGPYGGTFRNHLAFDSVLLMATGSGVTVTLPYLLSLVKETKLVTRVIDFRWIVRHESDIGWIKYELNEALEAAGKKLRIHIYVAEEDASKAKTTTEKDSWSGKEKLLSETSEDALLNQGMQVTYGRPDVHDIMAEYRLGLLRRNLIVSSGSDLMKRTVSQAAAEFQVDIVSTNKHQPFIEEVYLHTESFGW</sequence>
<keyword evidence="6" id="KW-0285">Flavoprotein</keyword>
<accession>A0A0L0NT47</accession>
<dbReference type="CDD" id="cd06186">
    <property type="entry name" value="NOX_Duox_like_FAD_NADP"/>
    <property type="match status" value="1"/>
</dbReference>
<evidence type="ECO:0000259" key="16">
    <source>
        <dbReference type="PROSITE" id="PS51384"/>
    </source>
</evidence>
<dbReference type="SUPFAM" id="SSF63380">
    <property type="entry name" value="Riboflavin synthase domain-like"/>
    <property type="match status" value="1"/>
</dbReference>
<dbReference type="InterPro" id="IPR013121">
    <property type="entry name" value="Fe_red_NAD-bd_6"/>
</dbReference>
<evidence type="ECO:0000313" key="17">
    <source>
        <dbReference type="EMBL" id="KND97331.1"/>
    </source>
</evidence>